<organism evidence="1 2">
    <name type="scientific">Laspinema palackyanum D2a</name>
    <dbReference type="NCBI Taxonomy" id="2953684"/>
    <lineage>
        <taxon>Bacteria</taxon>
        <taxon>Bacillati</taxon>
        <taxon>Cyanobacteriota</taxon>
        <taxon>Cyanophyceae</taxon>
        <taxon>Oscillatoriophycideae</taxon>
        <taxon>Oscillatoriales</taxon>
        <taxon>Laspinemataceae</taxon>
        <taxon>Laspinema</taxon>
        <taxon>Laspinema palackyanum</taxon>
    </lineage>
</organism>
<dbReference type="Proteomes" id="UP001525890">
    <property type="component" value="Unassembled WGS sequence"/>
</dbReference>
<comment type="caution">
    <text evidence="1">The sequence shown here is derived from an EMBL/GenBank/DDBJ whole genome shotgun (WGS) entry which is preliminary data.</text>
</comment>
<gene>
    <name evidence="1" type="ORF">NG799_04675</name>
</gene>
<evidence type="ECO:0000313" key="2">
    <source>
        <dbReference type="Proteomes" id="UP001525890"/>
    </source>
</evidence>
<name>A0ABT2MLL3_9CYAN</name>
<dbReference type="EMBL" id="JAMXFF010000004">
    <property type="protein sequence ID" value="MCT7965628.1"/>
    <property type="molecule type" value="Genomic_DNA"/>
</dbReference>
<protein>
    <submittedName>
        <fullName evidence="1">Uncharacterized protein</fullName>
    </submittedName>
</protein>
<evidence type="ECO:0000313" key="1">
    <source>
        <dbReference type="EMBL" id="MCT7965628.1"/>
    </source>
</evidence>
<sequence>MTYFSGLQEFIASWDDRFVEENPAETFRESPLGNINTDGTAACADSPILSKYHRKFKKSIEPGVRDLTIALILKLNCITYSSCQGHLSTSKSQMRPRYVGILPRDLTEYHSLLEQLKTVADLTNTRLAQNPVQVVLTPDTLESENCVMPCFNLFFISQSADEATYFQEVEAVYQTFLKLVSDRV</sequence>
<accession>A0ABT2MLL3</accession>
<proteinExistence type="predicted"/>
<keyword evidence="2" id="KW-1185">Reference proteome</keyword>
<reference evidence="1 2" key="1">
    <citation type="journal article" date="2022" name="Front. Microbiol.">
        <title>High genomic differentiation and limited gene flow indicate recent cryptic speciation within the genus Laspinema (cyanobacteria).</title>
        <authorList>
            <person name="Stanojkovic A."/>
            <person name="Skoupy S."/>
            <person name="Skaloud P."/>
            <person name="Dvorak P."/>
        </authorList>
    </citation>
    <scope>NUCLEOTIDE SEQUENCE [LARGE SCALE GENOMIC DNA]</scope>
    <source>
        <strain evidence="1 2">D2a</strain>
    </source>
</reference>
<dbReference type="RefSeq" id="WP_368005316.1">
    <property type="nucleotide sequence ID" value="NZ_JAMXFF010000004.1"/>
</dbReference>